<evidence type="ECO:0000313" key="1">
    <source>
        <dbReference type="EMBL" id="KAJ0172888.1"/>
    </source>
</evidence>
<accession>A0ACC1CMX5</accession>
<name>A0ACC1CMX5_9NEOP</name>
<proteinExistence type="predicted"/>
<evidence type="ECO:0000313" key="2">
    <source>
        <dbReference type="Proteomes" id="UP000824533"/>
    </source>
</evidence>
<comment type="caution">
    <text evidence="1">The sequence shown here is derived from an EMBL/GenBank/DDBJ whole genome shotgun (WGS) entry which is preliminary data.</text>
</comment>
<sequence length="60" mass="6703">LIKAGCDNSSIRISNFVAINRADSSVDRIGWIVKRAFPYVPSRRLNCIEHSAPRTTCRVA</sequence>
<organism evidence="1 2">
    <name type="scientific">Dendrolimus kikuchii</name>
    <dbReference type="NCBI Taxonomy" id="765133"/>
    <lineage>
        <taxon>Eukaryota</taxon>
        <taxon>Metazoa</taxon>
        <taxon>Ecdysozoa</taxon>
        <taxon>Arthropoda</taxon>
        <taxon>Hexapoda</taxon>
        <taxon>Insecta</taxon>
        <taxon>Pterygota</taxon>
        <taxon>Neoptera</taxon>
        <taxon>Endopterygota</taxon>
        <taxon>Lepidoptera</taxon>
        <taxon>Glossata</taxon>
        <taxon>Ditrysia</taxon>
        <taxon>Bombycoidea</taxon>
        <taxon>Lasiocampidae</taxon>
        <taxon>Dendrolimus</taxon>
    </lineage>
</organism>
<keyword evidence="2" id="KW-1185">Reference proteome</keyword>
<dbReference type="EMBL" id="CM034406">
    <property type="protein sequence ID" value="KAJ0172888.1"/>
    <property type="molecule type" value="Genomic_DNA"/>
</dbReference>
<feature type="non-terminal residue" evidence="1">
    <location>
        <position position="1"/>
    </location>
</feature>
<reference evidence="1 2" key="1">
    <citation type="journal article" date="2021" name="Front. Genet.">
        <title>Chromosome-Level Genome Assembly Reveals Significant Gene Expansion in the Toll and IMD Signaling Pathways of Dendrolimus kikuchii.</title>
        <authorList>
            <person name="Zhou J."/>
            <person name="Wu P."/>
            <person name="Xiong Z."/>
            <person name="Liu N."/>
            <person name="Zhao N."/>
            <person name="Ji M."/>
            <person name="Qiu Y."/>
            <person name="Yang B."/>
        </authorList>
    </citation>
    <scope>NUCLEOTIDE SEQUENCE [LARGE SCALE GENOMIC DNA]</scope>
    <source>
        <strain evidence="1">Ann1</strain>
    </source>
</reference>
<gene>
    <name evidence="1" type="ORF">K1T71_011064</name>
</gene>
<dbReference type="Proteomes" id="UP000824533">
    <property type="component" value="Linkage Group LG20"/>
</dbReference>
<protein>
    <submittedName>
        <fullName evidence="1">Uncharacterized protein</fullName>
    </submittedName>
</protein>